<dbReference type="GO" id="GO:0006797">
    <property type="term" value="P:polyphosphate metabolic process"/>
    <property type="evidence" value="ECO:0007669"/>
    <property type="project" value="InterPro"/>
</dbReference>
<organism evidence="5 8">
    <name type="scientific">Marinomonas gallaica</name>
    <dbReference type="NCBI Taxonomy" id="1806667"/>
    <lineage>
        <taxon>Bacteria</taxon>
        <taxon>Pseudomonadati</taxon>
        <taxon>Pseudomonadota</taxon>
        <taxon>Gammaproteobacteria</taxon>
        <taxon>Oceanospirillales</taxon>
        <taxon>Oceanospirillaceae</taxon>
        <taxon>Marinomonas</taxon>
    </lineage>
</organism>
<dbReference type="PANTHER" id="PTHR34383">
    <property type="entry name" value="POLYPHOSPHATE:AMP PHOSPHOTRANSFERASE-RELATED"/>
    <property type="match status" value="1"/>
</dbReference>
<reference evidence="5 8" key="1">
    <citation type="submission" date="2016-06" db="EMBL/GenBank/DDBJ databases">
        <authorList>
            <person name="Kjaerup R.B."/>
            <person name="Dalgaard T.S."/>
            <person name="Juul-Madsen H.R."/>
        </authorList>
    </citation>
    <scope>NUCLEOTIDE SEQUENCE [LARGE SCALE GENOMIC DNA]</scope>
    <source>
        <strain evidence="5 8">CECT 5115</strain>
    </source>
</reference>
<dbReference type="InterPro" id="IPR016898">
    <property type="entry name" value="Polyphosphate_phosphotransfera"/>
</dbReference>
<evidence type="ECO:0000256" key="1">
    <source>
        <dbReference type="ARBA" id="ARBA00009924"/>
    </source>
</evidence>
<dbReference type="Pfam" id="PF03976">
    <property type="entry name" value="PPK2"/>
    <property type="match status" value="1"/>
</dbReference>
<dbReference type="Proteomes" id="UP000092871">
    <property type="component" value="Unassembled WGS sequence"/>
</dbReference>
<dbReference type="InterPro" id="IPR027417">
    <property type="entry name" value="P-loop_NTPase"/>
</dbReference>
<dbReference type="Gene3D" id="3.40.50.300">
    <property type="entry name" value="P-loop containing nucleotide triphosphate hydrolases"/>
    <property type="match status" value="1"/>
</dbReference>
<evidence type="ECO:0000313" key="6">
    <source>
        <dbReference type="EMBL" id="SBT20782.1"/>
    </source>
</evidence>
<dbReference type="NCBIfam" id="TIGR03709">
    <property type="entry name" value="PPK2_rel_1"/>
    <property type="match status" value="1"/>
</dbReference>
<evidence type="ECO:0000259" key="4">
    <source>
        <dbReference type="Pfam" id="PF03976"/>
    </source>
</evidence>
<evidence type="ECO:0000313" key="7">
    <source>
        <dbReference type="Proteomes" id="UP000092840"/>
    </source>
</evidence>
<keyword evidence="3 5" id="KW-0418">Kinase</keyword>
<comment type="similarity">
    <text evidence="1">Belongs to the polyphosphate kinase 2 (PPK2) family. Class I subfamily.</text>
</comment>
<dbReference type="EMBL" id="FLRB01000008">
    <property type="protein sequence ID" value="SBT20782.1"/>
    <property type="molecule type" value="Genomic_DNA"/>
</dbReference>
<keyword evidence="7" id="KW-1185">Reference proteome</keyword>
<sequence length="276" mass="31918">MHTPSPIVLSSAPSLDDIDLNDDRYALADKRSYKKQLKRAQKAMKEVQQAYFHQGKRAIIVFQGWDASGKGGAIRRVTEGLDPRGYRVHPIAAPSKEEQGRHYLYRFQTRLPKPGTLAIFDRSWYERVLTERVEGFATAEQWQRAYQEINEFERLLMDDGVRIIKLFMNILKDEQLARFEERLSNPMKQWKLTEEDLRNRDNWSHYAQATDDMFQHTSTDQAPWQLIPANKKWYARITALDTIVSALASGVDLTPPPIDEALVKLAKQKLSITVSN</sequence>
<feature type="domain" description="Polyphosphate kinase-2-related" evidence="4">
    <location>
        <begin position="29"/>
        <end position="248"/>
    </location>
</feature>
<evidence type="ECO:0000256" key="2">
    <source>
        <dbReference type="ARBA" id="ARBA00022679"/>
    </source>
</evidence>
<dbReference type="PIRSF" id="PIRSF028756">
    <property type="entry name" value="PPK2_prd"/>
    <property type="match status" value="1"/>
</dbReference>
<dbReference type="SUPFAM" id="SSF52540">
    <property type="entry name" value="P-loop containing nucleoside triphosphate hydrolases"/>
    <property type="match status" value="1"/>
</dbReference>
<dbReference type="InterPro" id="IPR022300">
    <property type="entry name" value="PPK2-rel_1"/>
</dbReference>
<dbReference type="InterPro" id="IPR022488">
    <property type="entry name" value="PPK2-related"/>
</dbReference>
<evidence type="ECO:0000313" key="8">
    <source>
        <dbReference type="Proteomes" id="UP000092871"/>
    </source>
</evidence>
<proteinExistence type="inferred from homology"/>
<accession>A0A1C3JRR4</accession>
<dbReference type="AlphaFoldDB" id="A0A1C3JRR4"/>
<gene>
    <name evidence="5" type="ORF">MGA5115_02035</name>
    <name evidence="6" type="ORF">MGA5116_01369</name>
</gene>
<dbReference type="GO" id="GO:0008976">
    <property type="term" value="F:polyphosphate kinase activity"/>
    <property type="evidence" value="ECO:0007669"/>
    <property type="project" value="InterPro"/>
</dbReference>
<name>A0A1C3JRR4_9GAMM</name>
<reference evidence="6 7" key="2">
    <citation type="submission" date="2016-06" db="EMBL/GenBank/DDBJ databases">
        <authorList>
            <person name="Rodrigo-Torres L."/>
            <person name="Arahal D.R."/>
        </authorList>
    </citation>
    <scope>NUCLEOTIDE SEQUENCE [LARGE SCALE GENOMIC DNA]</scope>
    <source>
        <strain evidence="6 7">CECT 5116</strain>
    </source>
</reference>
<evidence type="ECO:0000313" key="5">
    <source>
        <dbReference type="EMBL" id="SBT17918.1"/>
    </source>
</evidence>
<dbReference type="PANTHER" id="PTHR34383:SF3">
    <property type="entry name" value="POLYPHOSPHATE:AMP PHOSPHOTRANSFERASE"/>
    <property type="match status" value="1"/>
</dbReference>
<protein>
    <submittedName>
        <fullName evidence="5">Polyphosphate kinase 2 (PPK2)</fullName>
    </submittedName>
</protein>
<dbReference type="Proteomes" id="UP000092840">
    <property type="component" value="Unassembled WGS sequence"/>
</dbReference>
<keyword evidence="2" id="KW-0808">Transferase</keyword>
<dbReference type="EMBL" id="FLRA01000014">
    <property type="protein sequence ID" value="SBT17918.1"/>
    <property type="molecule type" value="Genomic_DNA"/>
</dbReference>
<evidence type="ECO:0000256" key="3">
    <source>
        <dbReference type="ARBA" id="ARBA00022777"/>
    </source>
</evidence>
<dbReference type="OrthoDB" id="9775224at2"/>
<dbReference type="RefSeq" id="WP_067035835.1">
    <property type="nucleotide sequence ID" value="NZ_FLRA01000014.1"/>
</dbReference>